<evidence type="ECO:0000256" key="6">
    <source>
        <dbReference type="ARBA" id="ARBA00022989"/>
    </source>
</evidence>
<dbReference type="PANTHER" id="PTHR35011:SF5">
    <property type="entry name" value="SIALIC ACID TRAP TRANSPORTER SMALL PERMEASE PROTEIN SIAQ"/>
    <property type="match status" value="1"/>
</dbReference>
<reference evidence="11" key="1">
    <citation type="submission" date="2016-10" db="EMBL/GenBank/DDBJ databases">
        <authorList>
            <person name="See-Too W.S."/>
        </authorList>
    </citation>
    <scope>NUCLEOTIDE SEQUENCE</scope>
    <source>
        <strain evidence="11">L10.15</strain>
    </source>
</reference>
<evidence type="ECO:0000259" key="10">
    <source>
        <dbReference type="Pfam" id="PF04290"/>
    </source>
</evidence>
<feature type="domain" description="Tripartite ATP-independent periplasmic transporters DctQ component" evidence="10">
    <location>
        <begin position="24"/>
        <end position="151"/>
    </location>
</feature>
<evidence type="ECO:0000256" key="5">
    <source>
        <dbReference type="ARBA" id="ARBA00022692"/>
    </source>
</evidence>
<evidence type="ECO:0000256" key="2">
    <source>
        <dbReference type="ARBA" id="ARBA00022448"/>
    </source>
</evidence>
<dbReference type="EMBL" id="CP016540">
    <property type="protein sequence ID" value="ANU26646.1"/>
    <property type="molecule type" value="Genomic_DNA"/>
</dbReference>
<keyword evidence="2" id="KW-0813">Transport</keyword>
<keyword evidence="12" id="KW-1185">Reference proteome</keyword>
<dbReference type="GO" id="GO:0005886">
    <property type="term" value="C:plasma membrane"/>
    <property type="evidence" value="ECO:0007669"/>
    <property type="project" value="UniProtKB-SubCell"/>
</dbReference>
<comment type="subcellular location">
    <subcellularLocation>
        <location evidence="1">Cell inner membrane</location>
        <topology evidence="1">Multi-pass membrane protein</topology>
    </subcellularLocation>
</comment>
<dbReference type="STRING" id="1302659.I858_006360"/>
<dbReference type="OrthoDB" id="2086825at2"/>
<keyword evidence="7 9" id="KW-0472">Membrane</keyword>
<dbReference type="Pfam" id="PF04290">
    <property type="entry name" value="DctQ"/>
    <property type="match status" value="1"/>
</dbReference>
<evidence type="ECO:0000313" key="11">
    <source>
        <dbReference type="EMBL" id="ANU26646.1"/>
    </source>
</evidence>
<keyword evidence="6 9" id="KW-1133">Transmembrane helix</keyword>
<evidence type="ECO:0000256" key="7">
    <source>
        <dbReference type="ARBA" id="ARBA00023136"/>
    </source>
</evidence>
<dbReference type="KEGG" id="pll:I858_006360"/>
<keyword evidence="3" id="KW-1003">Cell membrane</keyword>
<sequence length="165" mass="19030">MSNFRKIIDNTLAFLTVLSFAGVIIIVTIQIISRFTPMSFIWTEELTRYLFLYGISFGAPLALMRNEFINVDMILNRMSDNFRRYYEVIIYLTIILLSLVMVVQGYTFTLLGDKQQSATMPFQMSVVHASLLIMSVFLVFYAAIKIIDLIKNKQDYSQNYGGDDN</sequence>
<evidence type="ECO:0000313" key="12">
    <source>
        <dbReference type="Proteomes" id="UP000053354"/>
    </source>
</evidence>
<organism evidence="11 12">
    <name type="scientific">Planococcus versutus</name>
    <dbReference type="NCBI Taxonomy" id="1302659"/>
    <lineage>
        <taxon>Bacteria</taxon>
        <taxon>Bacillati</taxon>
        <taxon>Bacillota</taxon>
        <taxon>Bacilli</taxon>
        <taxon>Bacillales</taxon>
        <taxon>Caryophanaceae</taxon>
        <taxon>Planococcus</taxon>
    </lineage>
</organism>
<feature type="transmembrane region" description="Helical" evidence="9">
    <location>
        <begin position="12"/>
        <end position="34"/>
    </location>
</feature>
<dbReference type="GO" id="GO:0022857">
    <property type="term" value="F:transmembrane transporter activity"/>
    <property type="evidence" value="ECO:0007669"/>
    <property type="project" value="TreeGrafter"/>
</dbReference>
<protein>
    <submittedName>
        <fullName evidence="11">C4-dicarboxylate ABC transporter permease</fullName>
    </submittedName>
</protein>
<dbReference type="InterPro" id="IPR055348">
    <property type="entry name" value="DctQ"/>
</dbReference>
<dbReference type="PANTHER" id="PTHR35011">
    <property type="entry name" value="2,3-DIKETO-L-GULONATE TRAP TRANSPORTER SMALL PERMEASE PROTEIN YIAM"/>
    <property type="match status" value="1"/>
</dbReference>
<comment type="similarity">
    <text evidence="8">Belongs to the TRAP transporter small permease family.</text>
</comment>
<evidence type="ECO:0000256" key="4">
    <source>
        <dbReference type="ARBA" id="ARBA00022519"/>
    </source>
</evidence>
<evidence type="ECO:0000256" key="3">
    <source>
        <dbReference type="ARBA" id="ARBA00022475"/>
    </source>
</evidence>
<dbReference type="GO" id="GO:0015740">
    <property type="term" value="P:C4-dicarboxylate transport"/>
    <property type="evidence" value="ECO:0007669"/>
    <property type="project" value="TreeGrafter"/>
</dbReference>
<evidence type="ECO:0000256" key="9">
    <source>
        <dbReference type="SAM" id="Phobius"/>
    </source>
</evidence>
<feature type="transmembrane region" description="Helical" evidence="9">
    <location>
        <begin position="85"/>
        <end position="106"/>
    </location>
</feature>
<proteinExistence type="inferred from homology"/>
<feature type="transmembrane region" description="Helical" evidence="9">
    <location>
        <begin position="46"/>
        <end position="64"/>
    </location>
</feature>
<keyword evidence="5 9" id="KW-0812">Transmembrane</keyword>
<evidence type="ECO:0000256" key="1">
    <source>
        <dbReference type="ARBA" id="ARBA00004429"/>
    </source>
</evidence>
<dbReference type="InterPro" id="IPR007387">
    <property type="entry name" value="TRAP_DctQ"/>
</dbReference>
<dbReference type="RefSeq" id="WP_049693522.1">
    <property type="nucleotide sequence ID" value="NZ_CP016540.2"/>
</dbReference>
<accession>A0A1B1S0E9</accession>
<dbReference type="Proteomes" id="UP000053354">
    <property type="component" value="Chromosome"/>
</dbReference>
<name>A0A1B1S0E9_9BACL</name>
<gene>
    <name evidence="11" type="ORF">I858_006360</name>
</gene>
<feature type="transmembrane region" description="Helical" evidence="9">
    <location>
        <begin position="126"/>
        <end position="144"/>
    </location>
</feature>
<dbReference type="AlphaFoldDB" id="A0A1B1S0E9"/>
<evidence type="ECO:0000256" key="8">
    <source>
        <dbReference type="ARBA" id="ARBA00038436"/>
    </source>
</evidence>
<keyword evidence="4" id="KW-0997">Cell inner membrane</keyword>